<dbReference type="AlphaFoldDB" id="A0A7X2TAP6"/>
<dbReference type="RefSeq" id="WP_154576709.1">
    <property type="nucleotide sequence ID" value="NZ_VUMO01000011.1"/>
</dbReference>
<comment type="caution">
    <text evidence="1">The sequence shown here is derived from an EMBL/GenBank/DDBJ whole genome shotgun (WGS) entry which is preliminary data.</text>
</comment>
<name>A0A7X2TAP6_9FIRM</name>
<organism evidence="1 2">
    <name type="scientific">Pseudoramibacter porci</name>
    <dbReference type="NCBI Taxonomy" id="2606631"/>
    <lineage>
        <taxon>Bacteria</taxon>
        <taxon>Bacillati</taxon>
        <taxon>Bacillota</taxon>
        <taxon>Clostridia</taxon>
        <taxon>Eubacteriales</taxon>
        <taxon>Eubacteriaceae</taxon>
        <taxon>Pseudoramibacter</taxon>
    </lineage>
</organism>
<gene>
    <name evidence="1" type="ORF">FYJ52_07995</name>
</gene>
<dbReference type="EMBL" id="VUMO01000011">
    <property type="protein sequence ID" value="MSS20335.1"/>
    <property type="molecule type" value="Genomic_DNA"/>
</dbReference>
<dbReference type="Proteomes" id="UP000461754">
    <property type="component" value="Unassembled WGS sequence"/>
</dbReference>
<reference evidence="1 2" key="1">
    <citation type="submission" date="2019-08" db="EMBL/GenBank/DDBJ databases">
        <title>In-depth cultivation of the pig gut microbiome towards novel bacterial diversity and tailored functional studies.</title>
        <authorList>
            <person name="Wylensek D."/>
            <person name="Hitch T.C.A."/>
            <person name="Clavel T."/>
        </authorList>
    </citation>
    <scope>NUCLEOTIDE SEQUENCE [LARGE SCALE GENOMIC DNA]</scope>
    <source>
        <strain evidence="1 2">RF-744-FAT-4</strain>
    </source>
</reference>
<sequence length="514" mass="58977">MSLDHVCKWTENGWVRTSAESCKNEFYRTVHAYEHKLVCELCGKNVTFVYGSKRIPHFRHEVSDQNHCPDYTVSDRQKDALKRKFSLPIKLIFTSSQAIEFKIGFPIGCINWENDGKIYIERKSKSSKIYTYLSEKLDKSKMTYLTVGSVPAEKYLIKDFGSILKKNCPREIEGIKTTGTLFDKETGKKLMPDADVVVNHTYWLIRRKGSEFSYTFTDALSVNRIIDDRYGWCVYEIMATQFSEDAASFFLNYHARLTKAPVKLYPIWPACVQKPYEVLCKEKDLFFFLSGSYAKLISDYSATEMTSDSADSEVVKVLCDGRQKTAFASRFNVLQYIFYNQNNLSEFANRLKTEVAVLDDNNQVIESGEQKGLPFKNVVTVKMKYDGFAELTDLNGVLISRERVKADQKIRIENIRFGCQIKIYCGNDCIWQASYQRRRQAKYTNASSDRDLLIQLASYKKDMVPVPISIGAMALGFKNDPALCRWLAVQLHNGKISKKALNILQSEVLKGERG</sequence>
<protein>
    <recommendedName>
        <fullName evidence="3">Competence protein</fullName>
    </recommendedName>
</protein>
<keyword evidence="2" id="KW-1185">Reference proteome</keyword>
<evidence type="ECO:0000313" key="1">
    <source>
        <dbReference type="EMBL" id="MSS20335.1"/>
    </source>
</evidence>
<evidence type="ECO:0008006" key="3">
    <source>
        <dbReference type="Google" id="ProtNLM"/>
    </source>
</evidence>
<proteinExistence type="predicted"/>
<accession>A0A7X2TAP6</accession>
<evidence type="ECO:0000313" key="2">
    <source>
        <dbReference type="Proteomes" id="UP000461754"/>
    </source>
</evidence>